<evidence type="ECO:0000313" key="3">
    <source>
        <dbReference type="EMBL" id="KAL2266321.1"/>
    </source>
</evidence>
<feature type="region of interest" description="Disordered" evidence="2">
    <location>
        <begin position="172"/>
        <end position="207"/>
    </location>
</feature>
<evidence type="ECO:0000256" key="2">
    <source>
        <dbReference type="SAM" id="MobiDB-lite"/>
    </source>
</evidence>
<protein>
    <submittedName>
        <fullName evidence="3">Uncharacterized protein</fullName>
    </submittedName>
</protein>
<dbReference type="GeneID" id="98126943"/>
<reference evidence="3 4" key="1">
    <citation type="journal article" date="2024" name="Commun. Biol.">
        <title>Comparative genomic analysis of thermophilic fungi reveals convergent evolutionary adaptations and gene losses.</title>
        <authorList>
            <person name="Steindorff A.S."/>
            <person name="Aguilar-Pontes M.V."/>
            <person name="Robinson A.J."/>
            <person name="Andreopoulos B."/>
            <person name="LaButti K."/>
            <person name="Kuo A."/>
            <person name="Mondo S."/>
            <person name="Riley R."/>
            <person name="Otillar R."/>
            <person name="Haridas S."/>
            <person name="Lipzen A."/>
            <person name="Grimwood J."/>
            <person name="Schmutz J."/>
            <person name="Clum A."/>
            <person name="Reid I.D."/>
            <person name="Moisan M.C."/>
            <person name="Butler G."/>
            <person name="Nguyen T.T.M."/>
            <person name="Dewar K."/>
            <person name="Conant G."/>
            <person name="Drula E."/>
            <person name="Henrissat B."/>
            <person name="Hansel C."/>
            <person name="Singer S."/>
            <person name="Hutchinson M.I."/>
            <person name="de Vries R.P."/>
            <person name="Natvig D.O."/>
            <person name="Powell A.J."/>
            <person name="Tsang A."/>
            <person name="Grigoriev I.V."/>
        </authorList>
    </citation>
    <scope>NUCLEOTIDE SEQUENCE [LARGE SCALE GENOMIC DNA]</scope>
    <source>
        <strain evidence="3 4">ATCC 22073</strain>
    </source>
</reference>
<dbReference type="EMBL" id="JAZGUE010000005">
    <property type="protein sequence ID" value="KAL2266321.1"/>
    <property type="molecule type" value="Genomic_DNA"/>
</dbReference>
<feature type="region of interest" description="Disordered" evidence="2">
    <location>
        <begin position="297"/>
        <end position="322"/>
    </location>
</feature>
<keyword evidence="4" id="KW-1185">Reference proteome</keyword>
<sequence length="785" mass="85558">MLFLFPGKLPKSLLSLPGDCSCSQLPPRAFCLCISCPFSTPSVSFCYSFPDSNQPTHNQQTRTTRPHLRTLLDSIDSAFQRAPSPRSLSPFPNPLTSPSSSMAENPGANAPSSWFRAFSRSNNANLAAAKQSLDQCPSPTISTPSSSLMLRNPLLTTTVPPANAFPDQIHRLSHHHRNPTPTPPIASQSLTTLPAESPSRSLHQKSASATLRSVSSFLSLKGAKAGSACAQKPAARANPSSHGIRNDLRSPTSPVETAFSNPNLVREPGIHPPAPLAMLPLTEVDYGSDSDGYTGHRVCDREGREMGRGRGPEGSKGEGTWCNPMLMRTVERLGAVMARKGPDTPLSSSYDSCVFSLIEGFYRLTQRLRDTEEKLAELKDLRERELDQFRGMSEEWMETAETYKAEIKRLELALAKESQDGVASVALVRQGSLVDRAGSKRFQARVRRINRPSEPQAPDNPGRSRQSSSSPEPPDLTEATSSYRTLGAIPRILDSTNDVSVSRILEQREYEEAKARHQTRTQGRVRAPPVIIRAHNTSGLHNSDREMPEDGNPSALIMPTEASRDGPTWPIIDGSIPGHPANGAHPHSHSIPTLTGGPALLSSSSSEPEPSGLSFAGKRKERKSKAVINKQSASKPRQHKNTKLILPRLKIKRDHRSFQDLSHNLESNKPIPRRCYSFEKGEEVLTVTSPVSPDVPTLITARAQESSAKGAKPTTTRSGAQRFLFGLTDAPSGTAEEEDGLYMRPRHTQRSLKSSASVETVHWRGEAKESKDAGRAERGKGDGTK</sequence>
<accession>A0ABR4D7K3</accession>
<feature type="region of interest" description="Disordered" evidence="2">
    <location>
        <begin position="575"/>
        <end position="643"/>
    </location>
</feature>
<feature type="compositionally biased region" description="Low complexity" evidence="2">
    <location>
        <begin position="596"/>
        <end position="614"/>
    </location>
</feature>
<feature type="region of interest" description="Disordered" evidence="2">
    <location>
        <begin position="444"/>
        <end position="483"/>
    </location>
</feature>
<proteinExistence type="predicted"/>
<organism evidence="3 4">
    <name type="scientific">Remersonia thermophila</name>
    <dbReference type="NCBI Taxonomy" id="72144"/>
    <lineage>
        <taxon>Eukaryota</taxon>
        <taxon>Fungi</taxon>
        <taxon>Dikarya</taxon>
        <taxon>Ascomycota</taxon>
        <taxon>Pezizomycotina</taxon>
        <taxon>Sordariomycetes</taxon>
        <taxon>Sordariomycetidae</taxon>
        <taxon>Sordariales</taxon>
        <taxon>Sordariales incertae sedis</taxon>
        <taxon>Remersonia</taxon>
    </lineage>
</organism>
<feature type="coiled-coil region" evidence="1">
    <location>
        <begin position="361"/>
        <end position="420"/>
    </location>
</feature>
<feature type="compositionally biased region" description="Polar residues" evidence="2">
    <location>
        <begin position="94"/>
        <end position="103"/>
    </location>
</feature>
<feature type="compositionally biased region" description="Polar residues" evidence="2">
    <location>
        <begin position="238"/>
        <end position="263"/>
    </location>
</feature>
<feature type="region of interest" description="Disordered" evidence="2">
    <location>
        <begin position="230"/>
        <end position="268"/>
    </location>
</feature>
<evidence type="ECO:0000313" key="4">
    <source>
        <dbReference type="Proteomes" id="UP001600064"/>
    </source>
</evidence>
<dbReference type="RefSeq" id="XP_070865048.1">
    <property type="nucleotide sequence ID" value="XM_071012299.1"/>
</dbReference>
<name>A0ABR4D7K3_9PEZI</name>
<feature type="compositionally biased region" description="Polar residues" evidence="2">
    <location>
        <begin position="185"/>
        <end position="207"/>
    </location>
</feature>
<feature type="compositionally biased region" description="Basic and acidic residues" evidence="2">
    <location>
        <begin position="761"/>
        <end position="785"/>
    </location>
</feature>
<feature type="region of interest" description="Disordered" evidence="2">
    <location>
        <begin position="82"/>
        <end position="110"/>
    </location>
</feature>
<feature type="region of interest" description="Disordered" evidence="2">
    <location>
        <begin position="726"/>
        <end position="785"/>
    </location>
</feature>
<feature type="compositionally biased region" description="Basic and acidic residues" evidence="2">
    <location>
        <begin position="297"/>
        <end position="316"/>
    </location>
</feature>
<evidence type="ECO:0000256" key="1">
    <source>
        <dbReference type="SAM" id="Coils"/>
    </source>
</evidence>
<comment type="caution">
    <text evidence="3">The sequence shown here is derived from an EMBL/GenBank/DDBJ whole genome shotgun (WGS) entry which is preliminary data.</text>
</comment>
<gene>
    <name evidence="3" type="ORF">VTJ83DRAFT_5673</name>
</gene>
<dbReference type="Proteomes" id="UP001600064">
    <property type="component" value="Unassembled WGS sequence"/>
</dbReference>
<keyword evidence="1" id="KW-0175">Coiled coil</keyword>
<feature type="compositionally biased region" description="Low complexity" evidence="2">
    <location>
        <begin position="461"/>
        <end position="470"/>
    </location>
</feature>